<evidence type="ECO:0000313" key="4">
    <source>
        <dbReference type="EMBL" id="KIP10816.1"/>
    </source>
</evidence>
<dbReference type="Gene3D" id="3.90.180.10">
    <property type="entry name" value="Medium-chain alcohol dehydrogenases, catalytic domain"/>
    <property type="match status" value="1"/>
</dbReference>
<dbReference type="InterPro" id="IPR013149">
    <property type="entry name" value="ADH-like_C"/>
</dbReference>
<dbReference type="Pfam" id="PF16884">
    <property type="entry name" value="ADH_N_2"/>
    <property type="match status" value="1"/>
</dbReference>
<evidence type="ECO:0000256" key="1">
    <source>
        <dbReference type="ARBA" id="ARBA00023002"/>
    </source>
</evidence>
<dbReference type="GO" id="GO:0016628">
    <property type="term" value="F:oxidoreductase activity, acting on the CH-CH group of donors, NAD or NADP as acceptor"/>
    <property type="evidence" value="ECO:0007669"/>
    <property type="project" value="InterPro"/>
</dbReference>
<dbReference type="Gene3D" id="3.40.50.720">
    <property type="entry name" value="NAD(P)-binding Rossmann-like Domain"/>
    <property type="match status" value="1"/>
</dbReference>
<evidence type="ECO:0000313" key="5">
    <source>
        <dbReference type="Proteomes" id="UP000053257"/>
    </source>
</evidence>
<reference evidence="4 5" key="1">
    <citation type="journal article" date="2014" name="PLoS Genet.">
        <title>Analysis of the Phlebiopsis gigantea genome, transcriptome and secretome provides insight into its pioneer colonization strategies of wood.</title>
        <authorList>
            <person name="Hori C."/>
            <person name="Ishida T."/>
            <person name="Igarashi K."/>
            <person name="Samejima M."/>
            <person name="Suzuki H."/>
            <person name="Master E."/>
            <person name="Ferreira P."/>
            <person name="Ruiz-Duenas F.J."/>
            <person name="Held B."/>
            <person name="Canessa P."/>
            <person name="Larrondo L.F."/>
            <person name="Schmoll M."/>
            <person name="Druzhinina I.S."/>
            <person name="Kubicek C.P."/>
            <person name="Gaskell J.A."/>
            <person name="Kersten P."/>
            <person name="St John F."/>
            <person name="Glasner J."/>
            <person name="Sabat G."/>
            <person name="Splinter BonDurant S."/>
            <person name="Syed K."/>
            <person name="Yadav J."/>
            <person name="Mgbeahuruike A.C."/>
            <person name="Kovalchuk A."/>
            <person name="Asiegbu F.O."/>
            <person name="Lackner G."/>
            <person name="Hoffmeister D."/>
            <person name="Rencoret J."/>
            <person name="Gutierrez A."/>
            <person name="Sun H."/>
            <person name="Lindquist E."/>
            <person name="Barry K."/>
            <person name="Riley R."/>
            <person name="Grigoriev I.V."/>
            <person name="Henrissat B."/>
            <person name="Kues U."/>
            <person name="Berka R.M."/>
            <person name="Martinez A.T."/>
            <person name="Covert S.F."/>
            <person name="Blanchette R.A."/>
            <person name="Cullen D."/>
        </authorList>
    </citation>
    <scope>NUCLEOTIDE SEQUENCE [LARGE SCALE GENOMIC DNA]</scope>
    <source>
        <strain evidence="4 5">11061_1 CR5-6</strain>
    </source>
</reference>
<accession>A0A0C3S4S3</accession>
<evidence type="ECO:0008006" key="6">
    <source>
        <dbReference type="Google" id="ProtNLM"/>
    </source>
</evidence>
<dbReference type="InterPro" id="IPR011032">
    <property type="entry name" value="GroES-like_sf"/>
</dbReference>
<gene>
    <name evidence="4" type="ORF">PHLGIDRAFT_64979</name>
</gene>
<dbReference type="AlphaFoldDB" id="A0A0C3S4S3"/>
<feature type="domain" description="Oxidoreductase N-terminal" evidence="3">
    <location>
        <begin position="37"/>
        <end position="116"/>
    </location>
</feature>
<dbReference type="HOGENOM" id="CLU_026673_29_1_1"/>
<evidence type="ECO:0000259" key="2">
    <source>
        <dbReference type="Pfam" id="PF00107"/>
    </source>
</evidence>
<dbReference type="InterPro" id="IPR041694">
    <property type="entry name" value="ADH_N_2"/>
</dbReference>
<dbReference type="OrthoDB" id="809632at2759"/>
<dbReference type="Proteomes" id="UP000053257">
    <property type="component" value="Unassembled WGS sequence"/>
</dbReference>
<dbReference type="PANTHER" id="PTHR43205:SF7">
    <property type="entry name" value="PROSTAGLANDIN REDUCTASE 1"/>
    <property type="match status" value="1"/>
</dbReference>
<sequence>MPTTKNGTAIYAAHPEKNIDPAVHIKYVEREIGLDTVPLDGGVLLKTLYLSSDPYIRYRLRDPAQDSFVPPVYIGDPIDNSGIARVVRSDDPKFAPGDYVAGYLDFAEYSVYPGKSKSVLKSPLKKVDKVPGIPLSALTGTLGMPGMTGYQGIKGHALDALKTAKVMFVSGAAGPVGTFVTEYVKVIAPHVKIIASAGSAKKVEIMKSAGVDVAFNYKEQDTFAVLKEHGPIDIYWDNVAGPTLDAALLNFNYDGLIIACGAISQASHDDSSVHFDEIFKRRIEVEGFTAFQGKSAHVISHFQEEVVPLVQQGKIKIREHRYNGIREAGKALADVHVGANTGKAVIIVDNVD</sequence>
<evidence type="ECO:0000259" key="3">
    <source>
        <dbReference type="Pfam" id="PF16884"/>
    </source>
</evidence>
<dbReference type="EMBL" id="KN840451">
    <property type="protein sequence ID" value="KIP10816.1"/>
    <property type="molecule type" value="Genomic_DNA"/>
</dbReference>
<dbReference type="CDD" id="cd05288">
    <property type="entry name" value="PGDH"/>
    <property type="match status" value="1"/>
</dbReference>
<keyword evidence="1" id="KW-0560">Oxidoreductase</keyword>
<dbReference type="SUPFAM" id="SSF50129">
    <property type="entry name" value="GroES-like"/>
    <property type="match status" value="1"/>
</dbReference>
<protein>
    <recommendedName>
        <fullName evidence="6">Enoyl reductase (ER) domain-containing protein</fullName>
    </recommendedName>
</protein>
<name>A0A0C3S4S3_PHLG1</name>
<feature type="domain" description="Alcohol dehydrogenase-like C-terminal" evidence="2">
    <location>
        <begin position="175"/>
        <end position="292"/>
    </location>
</feature>
<dbReference type="SUPFAM" id="SSF51735">
    <property type="entry name" value="NAD(P)-binding Rossmann-fold domains"/>
    <property type="match status" value="1"/>
</dbReference>
<dbReference type="Pfam" id="PF00107">
    <property type="entry name" value="ADH_zinc_N"/>
    <property type="match status" value="1"/>
</dbReference>
<dbReference type="InterPro" id="IPR036291">
    <property type="entry name" value="NAD(P)-bd_dom_sf"/>
</dbReference>
<proteinExistence type="predicted"/>
<organism evidence="4 5">
    <name type="scientific">Phlebiopsis gigantea (strain 11061_1 CR5-6)</name>
    <name type="common">White-rot fungus</name>
    <name type="synonym">Peniophora gigantea</name>
    <dbReference type="NCBI Taxonomy" id="745531"/>
    <lineage>
        <taxon>Eukaryota</taxon>
        <taxon>Fungi</taxon>
        <taxon>Dikarya</taxon>
        <taxon>Basidiomycota</taxon>
        <taxon>Agaricomycotina</taxon>
        <taxon>Agaricomycetes</taxon>
        <taxon>Polyporales</taxon>
        <taxon>Phanerochaetaceae</taxon>
        <taxon>Phlebiopsis</taxon>
    </lineage>
</organism>
<keyword evidence="5" id="KW-1185">Reference proteome</keyword>
<dbReference type="PANTHER" id="PTHR43205">
    <property type="entry name" value="PROSTAGLANDIN REDUCTASE"/>
    <property type="match status" value="1"/>
</dbReference>
<dbReference type="InterPro" id="IPR045010">
    <property type="entry name" value="MDR_fam"/>
</dbReference>